<keyword evidence="2" id="KW-1185">Reference proteome</keyword>
<gene>
    <name evidence="1" type="ORF">ANN_14024</name>
</gene>
<dbReference type="Proteomes" id="UP001148838">
    <property type="component" value="Unassembled WGS sequence"/>
</dbReference>
<accession>A0ABQ8SV63</accession>
<evidence type="ECO:0000313" key="1">
    <source>
        <dbReference type="EMBL" id="KAJ4438085.1"/>
    </source>
</evidence>
<dbReference type="PANTHER" id="PTHR19446">
    <property type="entry name" value="REVERSE TRANSCRIPTASES"/>
    <property type="match status" value="1"/>
</dbReference>
<reference evidence="1 2" key="1">
    <citation type="journal article" date="2022" name="Allergy">
        <title>Genome assembly and annotation of Periplaneta americana reveal a comprehensive cockroach allergen profile.</title>
        <authorList>
            <person name="Wang L."/>
            <person name="Xiong Q."/>
            <person name="Saelim N."/>
            <person name="Wang L."/>
            <person name="Nong W."/>
            <person name="Wan A.T."/>
            <person name="Shi M."/>
            <person name="Liu X."/>
            <person name="Cao Q."/>
            <person name="Hui J.H.L."/>
            <person name="Sookrung N."/>
            <person name="Leung T.F."/>
            <person name="Tungtrongchitr A."/>
            <person name="Tsui S.K.W."/>
        </authorList>
    </citation>
    <scope>NUCLEOTIDE SEQUENCE [LARGE SCALE GENOMIC DNA]</scope>
    <source>
        <strain evidence="1">PWHHKU_190912</strain>
    </source>
</reference>
<evidence type="ECO:0000313" key="2">
    <source>
        <dbReference type="Proteomes" id="UP001148838"/>
    </source>
</evidence>
<evidence type="ECO:0008006" key="3">
    <source>
        <dbReference type="Google" id="ProtNLM"/>
    </source>
</evidence>
<dbReference type="EMBL" id="JAJSOF020000019">
    <property type="protein sequence ID" value="KAJ4438085.1"/>
    <property type="molecule type" value="Genomic_DNA"/>
</dbReference>
<sequence length="335" mass="39442">MEHSDKFNYNVFGPQSPTHFPSVQNHQPDVLDIFLLKTATNLLYIETLNDLSSDHNPVIGILDIKPTELHHNHLYLRHTNWQLFRNSLKENVPGNITITSTQDIETTCHIITNTIKQAYISSQIRQKQIKTPEDFPELQDLLRRKRKAKRLKNKFHRQVDIQQYNFFNYIHKRLQDIKIKHFEEAVSQAKQENKIWSISKQLAPKNSIRNIPIITSTGPVYNPEEKSEAIAKVYEAQFTPNPEVRELRQHYENIQREMQHILQFRSVQEVPFVTPMEIYKILKQSPCNRAPGPDEIPYAALKNAPRNVITFITKLFNSIIKFEYFPKCWTKAYII</sequence>
<organism evidence="1 2">
    <name type="scientific">Periplaneta americana</name>
    <name type="common">American cockroach</name>
    <name type="synonym">Blatta americana</name>
    <dbReference type="NCBI Taxonomy" id="6978"/>
    <lineage>
        <taxon>Eukaryota</taxon>
        <taxon>Metazoa</taxon>
        <taxon>Ecdysozoa</taxon>
        <taxon>Arthropoda</taxon>
        <taxon>Hexapoda</taxon>
        <taxon>Insecta</taxon>
        <taxon>Pterygota</taxon>
        <taxon>Neoptera</taxon>
        <taxon>Polyneoptera</taxon>
        <taxon>Dictyoptera</taxon>
        <taxon>Blattodea</taxon>
        <taxon>Blattoidea</taxon>
        <taxon>Blattidae</taxon>
        <taxon>Blattinae</taxon>
        <taxon>Periplaneta</taxon>
    </lineage>
</organism>
<name>A0ABQ8SV63_PERAM</name>
<comment type="caution">
    <text evidence="1">The sequence shown here is derived from an EMBL/GenBank/DDBJ whole genome shotgun (WGS) entry which is preliminary data.</text>
</comment>
<proteinExistence type="predicted"/>
<protein>
    <recommendedName>
        <fullName evidence="3">RNA-directed DNA polymerase from transposon X-element</fullName>
    </recommendedName>
</protein>